<evidence type="ECO:0000256" key="3">
    <source>
        <dbReference type="ARBA" id="ARBA00023015"/>
    </source>
</evidence>
<feature type="region of interest" description="Disordered" evidence="11">
    <location>
        <begin position="116"/>
        <end position="140"/>
    </location>
</feature>
<dbReference type="GO" id="GO:0003677">
    <property type="term" value="F:DNA binding"/>
    <property type="evidence" value="ECO:0007669"/>
    <property type="project" value="UniProtKB-UniRule"/>
</dbReference>
<dbReference type="GO" id="GO:0003700">
    <property type="term" value="F:DNA-binding transcription factor activity"/>
    <property type="evidence" value="ECO:0007669"/>
    <property type="project" value="InterPro"/>
</dbReference>
<keyword evidence="6" id="KW-0804">Transcription</keyword>
<evidence type="ECO:0000313" key="13">
    <source>
        <dbReference type="EnsemblPlants" id="Kaladp0005s0048.1.v1.1"/>
    </source>
</evidence>
<feature type="DNA-binding region" description="Homeobox" evidence="9">
    <location>
        <begin position="8"/>
        <end position="73"/>
    </location>
</feature>
<dbReference type="Pfam" id="PF00046">
    <property type="entry name" value="Homeodomain"/>
    <property type="match status" value="1"/>
</dbReference>
<comment type="subcellular location">
    <subcellularLocation>
        <location evidence="1 9 10">Nucleus</location>
    </subcellularLocation>
</comment>
<keyword evidence="3" id="KW-0805">Transcription regulation</keyword>
<evidence type="ECO:0000256" key="2">
    <source>
        <dbReference type="ARBA" id="ARBA00022473"/>
    </source>
</evidence>
<dbReference type="CDD" id="cd00086">
    <property type="entry name" value="homeodomain"/>
    <property type="match status" value="1"/>
</dbReference>
<keyword evidence="14" id="KW-1185">Reference proteome</keyword>
<dbReference type="GO" id="GO:0005634">
    <property type="term" value="C:nucleus"/>
    <property type="evidence" value="ECO:0007669"/>
    <property type="project" value="UniProtKB-SubCell"/>
</dbReference>
<evidence type="ECO:0000256" key="11">
    <source>
        <dbReference type="SAM" id="MobiDB-lite"/>
    </source>
</evidence>
<comment type="similarity">
    <text evidence="8">Belongs to the WUS homeobox family.</text>
</comment>
<evidence type="ECO:0000256" key="8">
    <source>
        <dbReference type="ARBA" id="ARBA00024040"/>
    </source>
</evidence>
<dbReference type="AlphaFoldDB" id="A0A7N0RA74"/>
<protein>
    <recommendedName>
        <fullName evidence="12">Homeobox domain-containing protein</fullName>
    </recommendedName>
</protein>
<dbReference type="PANTHER" id="PTHR45940">
    <property type="entry name" value="WUSCHEL-RELATED HOMEOBOX 1-RELATED"/>
    <property type="match status" value="1"/>
</dbReference>
<dbReference type="PANTHER" id="PTHR45940:SF42">
    <property type="entry name" value="WUSCHEL-RELATED HOMEOBOX 3"/>
    <property type="match status" value="1"/>
</dbReference>
<sequence>MASSPSGSSSSRWSPTQEQVMILEEIYNRGGVKTPNAFQIQQITAHLSFYGKIEGKNVFYWFQNHKARERQKLRRKLMQSQQSQSHRQLLHHSSLHHQPHWCHHHSSLPSAALKPLHQGAGKHHQEDCATSRPALADKPISPQPHCSVIIPQQRPLKTLELFPLRSTHLNLNADPDDKDPTSPSSC</sequence>
<dbReference type="EnsemblPlants" id="Kaladp0005s0048.1.v1.1">
    <property type="protein sequence ID" value="Kaladp0005s0048.1.v1.1"/>
    <property type="gene ID" value="Kaladp0005s0048.v1.1"/>
</dbReference>
<dbReference type="GO" id="GO:0099402">
    <property type="term" value="P:plant organ development"/>
    <property type="evidence" value="ECO:0007669"/>
    <property type="project" value="InterPro"/>
</dbReference>
<dbReference type="InterPro" id="IPR044555">
    <property type="entry name" value="WUSCHEL-like"/>
</dbReference>
<dbReference type="SUPFAM" id="SSF46689">
    <property type="entry name" value="Homeodomain-like"/>
    <property type="match status" value="1"/>
</dbReference>
<feature type="domain" description="Homeobox" evidence="12">
    <location>
        <begin position="6"/>
        <end position="72"/>
    </location>
</feature>
<evidence type="ECO:0000313" key="14">
    <source>
        <dbReference type="Proteomes" id="UP000594263"/>
    </source>
</evidence>
<proteinExistence type="inferred from homology"/>
<dbReference type="SMART" id="SM00389">
    <property type="entry name" value="HOX"/>
    <property type="match status" value="1"/>
</dbReference>
<dbReference type="InterPro" id="IPR009057">
    <property type="entry name" value="Homeodomain-like_sf"/>
</dbReference>
<evidence type="ECO:0000256" key="5">
    <source>
        <dbReference type="ARBA" id="ARBA00023155"/>
    </source>
</evidence>
<reference evidence="13" key="1">
    <citation type="submission" date="2021-01" db="UniProtKB">
        <authorList>
            <consortium name="EnsemblPlants"/>
        </authorList>
    </citation>
    <scope>IDENTIFICATION</scope>
</reference>
<dbReference type="InterPro" id="IPR001356">
    <property type="entry name" value="HD"/>
</dbReference>
<keyword evidence="4 9" id="KW-0238">DNA-binding</keyword>
<evidence type="ECO:0000256" key="4">
    <source>
        <dbReference type="ARBA" id="ARBA00023125"/>
    </source>
</evidence>
<keyword evidence="2" id="KW-0217">Developmental protein</keyword>
<evidence type="ECO:0000256" key="1">
    <source>
        <dbReference type="ARBA" id="ARBA00004123"/>
    </source>
</evidence>
<dbReference type="PROSITE" id="PS50071">
    <property type="entry name" value="HOMEOBOX_2"/>
    <property type="match status" value="1"/>
</dbReference>
<keyword evidence="7 9" id="KW-0539">Nucleus</keyword>
<accession>A0A7N0RA74</accession>
<evidence type="ECO:0000256" key="7">
    <source>
        <dbReference type="ARBA" id="ARBA00023242"/>
    </source>
</evidence>
<evidence type="ECO:0000256" key="10">
    <source>
        <dbReference type="RuleBase" id="RU000682"/>
    </source>
</evidence>
<name>A0A7N0RA74_KALFE</name>
<evidence type="ECO:0000259" key="12">
    <source>
        <dbReference type="PROSITE" id="PS50071"/>
    </source>
</evidence>
<dbReference type="Gramene" id="Kaladp0005s0048.1.v1.1">
    <property type="protein sequence ID" value="Kaladp0005s0048.1.v1.1"/>
    <property type="gene ID" value="Kaladp0005s0048.v1.1"/>
</dbReference>
<evidence type="ECO:0000256" key="6">
    <source>
        <dbReference type="ARBA" id="ARBA00023163"/>
    </source>
</evidence>
<evidence type="ECO:0000256" key="9">
    <source>
        <dbReference type="PROSITE-ProRule" id="PRU00108"/>
    </source>
</evidence>
<dbReference type="Gene3D" id="1.10.10.60">
    <property type="entry name" value="Homeodomain-like"/>
    <property type="match status" value="1"/>
</dbReference>
<keyword evidence="5 9" id="KW-0371">Homeobox</keyword>
<dbReference type="Proteomes" id="UP000594263">
    <property type="component" value="Unplaced"/>
</dbReference>
<organism evidence="13 14">
    <name type="scientific">Kalanchoe fedtschenkoi</name>
    <name type="common">Lavender scallops</name>
    <name type="synonym">South American air plant</name>
    <dbReference type="NCBI Taxonomy" id="63787"/>
    <lineage>
        <taxon>Eukaryota</taxon>
        <taxon>Viridiplantae</taxon>
        <taxon>Streptophyta</taxon>
        <taxon>Embryophyta</taxon>
        <taxon>Tracheophyta</taxon>
        <taxon>Spermatophyta</taxon>
        <taxon>Magnoliopsida</taxon>
        <taxon>eudicotyledons</taxon>
        <taxon>Gunneridae</taxon>
        <taxon>Pentapetalae</taxon>
        <taxon>Saxifragales</taxon>
        <taxon>Crassulaceae</taxon>
        <taxon>Kalanchoe</taxon>
    </lineage>
</organism>